<sequence>MELNPFLSVWTQPKETVRQFIKHNKLGYSMLLVSIAGIGGVLTTLQDSGWFQDLSFRCGLLGY</sequence>
<keyword evidence="3" id="KW-1185">Reference proteome</keyword>
<evidence type="ECO:0000313" key="2">
    <source>
        <dbReference type="EMBL" id="OHX56335.1"/>
    </source>
</evidence>
<feature type="transmembrane region" description="Helical" evidence="1">
    <location>
        <begin position="26"/>
        <end position="45"/>
    </location>
</feature>
<keyword evidence="1" id="KW-0812">Transmembrane</keyword>
<keyword evidence="1" id="KW-0472">Membrane</keyword>
<reference evidence="2" key="1">
    <citation type="submission" date="2016-07" db="EMBL/GenBank/DDBJ databases">
        <title>Draft genome Planococcus salivarum.</title>
        <authorList>
            <person name="See-Too W.S."/>
        </authorList>
    </citation>
    <scope>NUCLEOTIDE SEQUENCE [LARGE SCALE GENOMIC DNA]</scope>
    <source>
        <strain evidence="2">DSM 23820</strain>
    </source>
</reference>
<accession>A0ABX3D1I2</accession>
<evidence type="ECO:0000256" key="1">
    <source>
        <dbReference type="SAM" id="Phobius"/>
    </source>
</evidence>
<evidence type="ECO:0000313" key="3">
    <source>
        <dbReference type="Proteomes" id="UP000242153"/>
    </source>
</evidence>
<keyword evidence="1" id="KW-1133">Transmembrane helix</keyword>
<dbReference type="EMBL" id="MBQG01000018">
    <property type="protein sequence ID" value="OHX56335.1"/>
    <property type="molecule type" value="Genomic_DNA"/>
</dbReference>
<proteinExistence type="predicted"/>
<protein>
    <submittedName>
        <fullName evidence="2">Uncharacterized protein</fullName>
    </submittedName>
</protein>
<comment type="caution">
    <text evidence="2">The sequence shown here is derived from an EMBL/GenBank/DDBJ whole genome shotgun (WGS) entry which is preliminary data.</text>
</comment>
<gene>
    <name evidence="2" type="ORF">BB776_05175</name>
</gene>
<dbReference type="Proteomes" id="UP000242153">
    <property type="component" value="Unassembled WGS sequence"/>
</dbReference>
<name>A0ABX3D1I2_9BACL</name>
<organism evidence="2 3">
    <name type="scientific">Planococcus salinarum</name>
    <dbReference type="NCBI Taxonomy" id="622695"/>
    <lineage>
        <taxon>Bacteria</taxon>
        <taxon>Bacillati</taxon>
        <taxon>Bacillota</taxon>
        <taxon>Bacilli</taxon>
        <taxon>Bacillales</taxon>
        <taxon>Caryophanaceae</taxon>
        <taxon>Planococcus</taxon>
    </lineage>
</organism>